<accession>A0A0D3KWG0</accession>
<dbReference type="KEGG" id="ehx:EMIHUDRAFT_454289"/>
<protein>
    <submittedName>
        <fullName evidence="1">Uncharacterized protein</fullName>
    </submittedName>
</protein>
<dbReference type="RefSeq" id="XP_005792524.1">
    <property type="nucleotide sequence ID" value="XM_005792467.1"/>
</dbReference>
<dbReference type="GeneID" id="17285379"/>
<dbReference type="PaxDb" id="2903-EOD40095"/>
<proteinExistence type="predicted"/>
<evidence type="ECO:0000313" key="1">
    <source>
        <dbReference type="EnsemblProtists" id="EOD40095"/>
    </source>
</evidence>
<keyword evidence="2" id="KW-1185">Reference proteome</keyword>
<dbReference type="EnsemblProtists" id="EOD40095">
    <property type="protein sequence ID" value="EOD40095"/>
    <property type="gene ID" value="EMIHUDRAFT_454289"/>
</dbReference>
<dbReference type="AlphaFoldDB" id="A0A0D3KWG0"/>
<reference evidence="2" key="1">
    <citation type="journal article" date="2013" name="Nature">
        <title>Pan genome of the phytoplankton Emiliania underpins its global distribution.</title>
        <authorList>
            <person name="Read B.A."/>
            <person name="Kegel J."/>
            <person name="Klute M.J."/>
            <person name="Kuo A."/>
            <person name="Lefebvre S.C."/>
            <person name="Maumus F."/>
            <person name="Mayer C."/>
            <person name="Miller J."/>
            <person name="Monier A."/>
            <person name="Salamov A."/>
            <person name="Young J."/>
            <person name="Aguilar M."/>
            <person name="Claverie J.M."/>
            <person name="Frickenhaus S."/>
            <person name="Gonzalez K."/>
            <person name="Herman E.K."/>
            <person name="Lin Y.C."/>
            <person name="Napier J."/>
            <person name="Ogata H."/>
            <person name="Sarno A.F."/>
            <person name="Shmutz J."/>
            <person name="Schroeder D."/>
            <person name="de Vargas C."/>
            <person name="Verret F."/>
            <person name="von Dassow P."/>
            <person name="Valentin K."/>
            <person name="Van de Peer Y."/>
            <person name="Wheeler G."/>
            <person name="Dacks J.B."/>
            <person name="Delwiche C.F."/>
            <person name="Dyhrman S.T."/>
            <person name="Glockner G."/>
            <person name="John U."/>
            <person name="Richards T."/>
            <person name="Worden A.Z."/>
            <person name="Zhang X."/>
            <person name="Grigoriev I.V."/>
            <person name="Allen A.E."/>
            <person name="Bidle K."/>
            <person name="Borodovsky M."/>
            <person name="Bowler C."/>
            <person name="Brownlee C."/>
            <person name="Cock J.M."/>
            <person name="Elias M."/>
            <person name="Gladyshev V.N."/>
            <person name="Groth M."/>
            <person name="Guda C."/>
            <person name="Hadaegh A."/>
            <person name="Iglesias-Rodriguez M.D."/>
            <person name="Jenkins J."/>
            <person name="Jones B.M."/>
            <person name="Lawson T."/>
            <person name="Leese F."/>
            <person name="Lindquist E."/>
            <person name="Lobanov A."/>
            <person name="Lomsadze A."/>
            <person name="Malik S.B."/>
            <person name="Marsh M.E."/>
            <person name="Mackinder L."/>
            <person name="Mock T."/>
            <person name="Mueller-Roeber B."/>
            <person name="Pagarete A."/>
            <person name="Parker M."/>
            <person name="Probert I."/>
            <person name="Quesneville H."/>
            <person name="Raines C."/>
            <person name="Rensing S.A."/>
            <person name="Riano-Pachon D.M."/>
            <person name="Richier S."/>
            <person name="Rokitta S."/>
            <person name="Shiraiwa Y."/>
            <person name="Soanes D.M."/>
            <person name="van der Giezen M."/>
            <person name="Wahlund T.M."/>
            <person name="Williams B."/>
            <person name="Wilson W."/>
            <person name="Wolfe G."/>
            <person name="Wurch L.L."/>
        </authorList>
    </citation>
    <scope>NUCLEOTIDE SEQUENCE</scope>
</reference>
<organism evidence="1 2">
    <name type="scientific">Emiliania huxleyi (strain CCMP1516)</name>
    <dbReference type="NCBI Taxonomy" id="280463"/>
    <lineage>
        <taxon>Eukaryota</taxon>
        <taxon>Haptista</taxon>
        <taxon>Haptophyta</taxon>
        <taxon>Prymnesiophyceae</taxon>
        <taxon>Isochrysidales</taxon>
        <taxon>Noelaerhabdaceae</taxon>
        <taxon>Emiliania</taxon>
    </lineage>
</organism>
<reference evidence="1" key="2">
    <citation type="submission" date="2024-10" db="UniProtKB">
        <authorList>
            <consortium name="EnsemblProtists"/>
        </authorList>
    </citation>
    <scope>IDENTIFICATION</scope>
</reference>
<name>A0A0D3KWG0_EMIH1</name>
<sequence>GRVLRADHAVPSEWASDRATLLHGGAAQSSEPGLRSHRLFLCDAVQSRCDQAKGSAAAAGACSLACERAPHPRVTSEHVTLPPTQVVALRAAAPRVGEARKSCATRTRYCCPAAKAPHDACADSPIRGRACGGKRARLAPWLSYAAIGGELRLGRAD</sequence>
<dbReference type="Proteomes" id="UP000013827">
    <property type="component" value="Unassembled WGS sequence"/>
</dbReference>
<evidence type="ECO:0000313" key="2">
    <source>
        <dbReference type="Proteomes" id="UP000013827"/>
    </source>
</evidence>
<dbReference type="HOGENOM" id="CLU_1682530_0_0_1"/>